<dbReference type="AlphaFoldDB" id="A0A1E4T1W9"/>
<dbReference type="Proteomes" id="UP000094801">
    <property type="component" value="Unassembled WGS sequence"/>
</dbReference>
<sequence length="711" mass="81277">MYLPQDMIPRKPQQSSTTTQTSVSIRPSTPFYSNSIYHLYDSPRSEATDQITPRTVRLINYDNYNYTPSTFSVFPDFEMDKLDVSNNYDLINLQRSVATDVVSSNDKSSANIQQSSTRPTTGLSSYSHSSKVKEQLNPNESNILAPQVIITHTTATTMILRDQEIKPNRKPSPNTRSEEEIMNSAALLTSDPIPEYQSLYESSAGTCLQANSSPTINSLAKRNTVFASKPAAEAPAKQSYFFDLDEFSDFSDDEESHSDIESIVEDPDKHVDLTIQEQQNDGLIFKESSNKEILMKEPTKLLNSKDIEMEGSSNLPEKADYSSKANSDSQRSLRSLPNRKLYFNSLKNISTLKISTKNFQRLNIIGKSATEVQPKRKSLKRSRDDIQTDNEAKKDNTCSKYLSTQNKELDSKDTNERIAPLQFETFLVGENVALHKKIVRIPLEDFSEQRLKGLVEGARTKRLNEQDVEQVLQLFKLRNFDLKLRILAKVLGNAKLSQHEFPCHTSDTGLVLTEDANGKLHILAKTYAGWEDTKSVFKNSIMSFLEDVKDCSIYFRQPNECSSNFNHHKSIYKTKKKDPSNSTKYIKRPLNSFMLYRAAMVKVVIFLSLIGSLSNFVFKKLNLTYQTYDFAKEFKYLTKMESNLTPRIVEELRSHLVIHKFNHHLLIQLVSIMWANETETVKQMFVVLASHEKELHAKCNPEYKYHPKRKA</sequence>
<feature type="compositionally biased region" description="Basic and acidic residues" evidence="1">
    <location>
        <begin position="381"/>
        <end position="397"/>
    </location>
</feature>
<organism evidence="3 4">
    <name type="scientific">[Candida] arabinofermentans NRRL YB-2248</name>
    <dbReference type="NCBI Taxonomy" id="983967"/>
    <lineage>
        <taxon>Eukaryota</taxon>
        <taxon>Fungi</taxon>
        <taxon>Dikarya</taxon>
        <taxon>Ascomycota</taxon>
        <taxon>Saccharomycotina</taxon>
        <taxon>Pichiomycetes</taxon>
        <taxon>Pichiales</taxon>
        <taxon>Pichiaceae</taxon>
        <taxon>Ogataea</taxon>
        <taxon>Ogataea/Candida clade</taxon>
    </lineage>
</organism>
<dbReference type="SUPFAM" id="SSF47095">
    <property type="entry name" value="HMG-box"/>
    <property type="match status" value="1"/>
</dbReference>
<feature type="compositionally biased region" description="Polar residues" evidence="1">
    <location>
        <begin position="101"/>
        <end position="129"/>
    </location>
</feature>
<keyword evidence="2" id="KW-0812">Transmembrane</keyword>
<dbReference type="EMBL" id="KV453851">
    <property type="protein sequence ID" value="ODV85760.1"/>
    <property type="molecule type" value="Genomic_DNA"/>
</dbReference>
<keyword evidence="4" id="KW-1185">Reference proteome</keyword>
<dbReference type="STRING" id="983967.A0A1E4T1W9"/>
<proteinExistence type="predicted"/>
<keyword evidence="2" id="KW-1133">Transmembrane helix</keyword>
<feature type="region of interest" description="Disordered" evidence="1">
    <location>
        <begin position="304"/>
        <end position="333"/>
    </location>
</feature>
<evidence type="ECO:0000256" key="2">
    <source>
        <dbReference type="SAM" id="Phobius"/>
    </source>
</evidence>
<feature type="region of interest" description="Disordered" evidence="1">
    <location>
        <begin position="1"/>
        <end position="26"/>
    </location>
</feature>
<evidence type="ECO:0000313" key="3">
    <source>
        <dbReference type="EMBL" id="ODV85760.1"/>
    </source>
</evidence>
<dbReference type="OrthoDB" id="2307332at2759"/>
<feature type="region of interest" description="Disordered" evidence="1">
    <location>
        <begin position="371"/>
        <end position="399"/>
    </location>
</feature>
<reference evidence="4" key="1">
    <citation type="submission" date="2016-04" db="EMBL/GenBank/DDBJ databases">
        <title>Comparative genomics of biotechnologically important yeasts.</title>
        <authorList>
            <consortium name="DOE Joint Genome Institute"/>
            <person name="Riley R."/>
            <person name="Haridas S."/>
            <person name="Wolfe K.H."/>
            <person name="Lopes M.R."/>
            <person name="Hittinger C.T."/>
            <person name="Goker M."/>
            <person name="Salamov A."/>
            <person name="Wisecaver J."/>
            <person name="Long T.M."/>
            <person name="Aerts A.L."/>
            <person name="Barry K."/>
            <person name="Choi C."/>
            <person name="Clum A."/>
            <person name="Coughlan A.Y."/>
            <person name="Deshpande S."/>
            <person name="Douglass A.P."/>
            <person name="Hanson S.J."/>
            <person name="Klenk H.-P."/>
            <person name="Labutti K."/>
            <person name="Lapidus A."/>
            <person name="Lindquist E."/>
            <person name="Lipzen A."/>
            <person name="Meier-Kolthoff J.P."/>
            <person name="Ohm R.A."/>
            <person name="Otillar R.P."/>
            <person name="Pangilinan J."/>
            <person name="Peng Y."/>
            <person name="Rokas A."/>
            <person name="Rosa C.A."/>
            <person name="Scheuner C."/>
            <person name="Sibirny A.A."/>
            <person name="Slot J.C."/>
            <person name="Stielow J.B."/>
            <person name="Sun H."/>
            <person name="Kurtzman C.P."/>
            <person name="Blackwell M."/>
            <person name="Grigoriev I.V."/>
            <person name="Jeffries T.W."/>
        </authorList>
    </citation>
    <scope>NUCLEOTIDE SEQUENCE [LARGE SCALE GENOMIC DNA]</scope>
    <source>
        <strain evidence="4">NRRL YB-2248</strain>
    </source>
</reference>
<feature type="compositionally biased region" description="Low complexity" evidence="1">
    <location>
        <begin position="13"/>
        <end position="22"/>
    </location>
</feature>
<gene>
    <name evidence="3" type="ORF">CANARDRAFT_7133</name>
</gene>
<feature type="compositionally biased region" description="Polar residues" evidence="1">
    <location>
        <begin position="323"/>
        <end position="333"/>
    </location>
</feature>
<dbReference type="Gene3D" id="1.10.30.10">
    <property type="entry name" value="High mobility group box domain"/>
    <property type="match status" value="1"/>
</dbReference>
<dbReference type="InterPro" id="IPR036910">
    <property type="entry name" value="HMG_box_dom_sf"/>
</dbReference>
<feature type="transmembrane region" description="Helical" evidence="2">
    <location>
        <begin position="594"/>
        <end position="618"/>
    </location>
</feature>
<evidence type="ECO:0000256" key="1">
    <source>
        <dbReference type="SAM" id="MobiDB-lite"/>
    </source>
</evidence>
<protein>
    <submittedName>
        <fullName evidence="3">Uncharacterized protein</fullName>
    </submittedName>
</protein>
<keyword evidence="2" id="KW-0472">Membrane</keyword>
<accession>A0A1E4T1W9</accession>
<feature type="region of interest" description="Disordered" evidence="1">
    <location>
        <begin position="101"/>
        <end position="138"/>
    </location>
</feature>
<name>A0A1E4T1W9_9ASCO</name>
<evidence type="ECO:0000313" key="4">
    <source>
        <dbReference type="Proteomes" id="UP000094801"/>
    </source>
</evidence>